<dbReference type="Proteomes" id="UP000739411">
    <property type="component" value="Unassembled WGS sequence"/>
</dbReference>
<comment type="caution">
    <text evidence="2">The sequence shown here is derived from an EMBL/GenBank/DDBJ whole genome shotgun (WGS) entry which is preliminary data.</text>
</comment>
<dbReference type="EMBL" id="JADJMS010000006">
    <property type="protein sequence ID" value="MBK7414178.1"/>
    <property type="molecule type" value="Genomic_DNA"/>
</dbReference>
<proteinExistence type="predicted"/>
<evidence type="ECO:0000256" key="1">
    <source>
        <dbReference type="SAM" id="MobiDB-lite"/>
    </source>
</evidence>
<feature type="region of interest" description="Disordered" evidence="1">
    <location>
        <begin position="412"/>
        <end position="434"/>
    </location>
</feature>
<reference evidence="2 3" key="1">
    <citation type="submission" date="2020-10" db="EMBL/GenBank/DDBJ databases">
        <title>Connecting structure to function with the recovery of over 1000 high-quality activated sludge metagenome-assembled genomes encoding full-length rRNA genes using long-read sequencing.</title>
        <authorList>
            <person name="Singleton C.M."/>
            <person name="Petriglieri F."/>
            <person name="Kristensen J.M."/>
            <person name="Kirkegaard R.H."/>
            <person name="Michaelsen T.Y."/>
            <person name="Andersen M.H."/>
            <person name="Karst S.M."/>
            <person name="Dueholm M.S."/>
            <person name="Nielsen P.H."/>
            <person name="Albertsen M."/>
        </authorList>
    </citation>
    <scope>NUCLEOTIDE SEQUENCE [LARGE SCALE GENOMIC DNA]</scope>
    <source>
        <strain evidence="2">EsbW_18-Q3-R4-48_BATAC.463</strain>
    </source>
</reference>
<accession>A0A935K0E8</accession>
<sequence length="515" mass="57685">MSCRLLYLNTHRLTAYVWRSGTLAQEAVFEMRDEEHRRFTEYLRVHPNSHFQMLANVSEEGYLLETIPFLRGADRQTLITRKIGQHFLGTPLASATSLGFEKDRRKNEKLLLSALTNPTHFTPWLKCIEEADAPLAGIYSVAQLGGTLLQKLHRPATRCLLLTLQDHSIRETYLINGQTHFSRMAPLTDSSIAGIAGSFSAEAGKLLQYLVGQRLIGRNDTLPVYVLAHPQAMAAIRNACRDSGNLIFEILDSHQQARQINLKSLPDDSRSDLLFLQLLTTAPPRQQFASEDHRHDYRISQIRYGLIALGAIALLGGALFAAKELVQAQNLRQETLEFSSQAAETDWRYREISATFPQIGIDNETLRRVTTRHGELRAQQRLPDNAYRLIGIALNQSPAIHLEGLDWRVGEASNPASTSNSANTSNSATPSLNGSDEVITVRGLIRLESSATTRQTLAALENFEQLLSVDRNNQVKVLQQPFDIESNQALRGSDKDEDSSKPRQFTLQITRKLTP</sequence>
<organism evidence="2 3">
    <name type="scientific">Candidatus Dechloromonas phosphorivorans</name>
    <dbReference type="NCBI Taxonomy" id="2899244"/>
    <lineage>
        <taxon>Bacteria</taxon>
        <taxon>Pseudomonadati</taxon>
        <taxon>Pseudomonadota</taxon>
        <taxon>Betaproteobacteria</taxon>
        <taxon>Rhodocyclales</taxon>
        <taxon>Azonexaceae</taxon>
        <taxon>Dechloromonas</taxon>
    </lineage>
</organism>
<feature type="compositionally biased region" description="Low complexity" evidence="1">
    <location>
        <begin position="412"/>
        <end position="431"/>
    </location>
</feature>
<protein>
    <submittedName>
        <fullName evidence="2">Uncharacterized protein</fullName>
    </submittedName>
</protein>
<evidence type="ECO:0000313" key="2">
    <source>
        <dbReference type="EMBL" id="MBK7414178.1"/>
    </source>
</evidence>
<gene>
    <name evidence="2" type="ORF">IPJ38_02695</name>
</gene>
<evidence type="ECO:0000313" key="3">
    <source>
        <dbReference type="Proteomes" id="UP000739411"/>
    </source>
</evidence>
<dbReference type="AlphaFoldDB" id="A0A935K0E8"/>
<name>A0A935K0E8_9RHOO</name>